<gene>
    <name evidence="2" type="ORF">GCM10009067_41130</name>
</gene>
<dbReference type="RefSeq" id="WP_229775417.1">
    <property type="nucleotide sequence ID" value="NZ_BMPD01000013.1"/>
</dbReference>
<dbReference type="AlphaFoldDB" id="A0A830EXD0"/>
<dbReference type="InterPro" id="IPR013196">
    <property type="entry name" value="HTH_11"/>
</dbReference>
<dbReference type="EMBL" id="BMPD01000013">
    <property type="protein sequence ID" value="GGK84746.1"/>
    <property type="molecule type" value="Genomic_DNA"/>
</dbReference>
<name>A0A830EXD0_9EURY</name>
<dbReference type="Gene3D" id="1.10.10.10">
    <property type="entry name" value="Winged helix-like DNA-binding domain superfamily/Winged helix DNA-binding domain"/>
    <property type="match status" value="1"/>
</dbReference>
<sequence>MAQVLSEFEEEFEAKRETFFGIAELLYVNPDRQYTQQELADRFDCSTTTISNHIRDMSKWFDRHDSQTTYAWNVDVYDPGHTETTMAVRRFYADLWWLLKKHSRTGPSALALLGS</sequence>
<feature type="domain" description="Helix-turn-helix type 11" evidence="1">
    <location>
        <begin position="23"/>
        <end position="61"/>
    </location>
</feature>
<reference evidence="2" key="2">
    <citation type="submission" date="2020-09" db="EMBL/GenBank/DDBJ databases">
        <authorList>
            <person name="Sun Q."/>
            <person name="Ohkuma M."/>
        </authorList>
    </citation>
    <scope>NUCLEOTIDE SEQUENCE</scope>
    <source>
        <strain evidence="2">JCM 19018</strain>
    </source>
</reference>
<proteinExistence type="predicted"/>
<evidence type="ECO:0000313" key="3">
    <source>
        <dbReference type="Proteomes" id="UP000614221"/>
    </source>
</evidence>
<dbReference type="Proteomes" id="UP000614221">
    <property type="component" value="Unassembled WGS sequence"/>
</dbReference>
<dbReference type="InterPro" id="IPR036388">
    <property type="entry name" value="WH-like_DNA-bd_sf"/>
</dbReference>
<protein>
    <recommendedName>
        <fullName evidence="1">Helix-turn-helix type 11 domain-containing protein</fullName>
    </recommendedName>
</protein>
<dbReference type="Pfam" id="PF08279">
    <property type="entry name" value="HTH_11"/>
    <property type="match status" value="1"/>
</dbReference>
<accession>A0A830EXD0</accession>
<evidence type="ECO:0000259" key="1">
    <source>
        <dbReference type="Pfam" id="PF08279"/>
    </source>
</evidence>
<organism evidence="2 3">
    <name type="scientific">Haloarcula sebkhae</name>
    <dbReference type="NCBI Taxonomy" id="932660"/>
    <lineage>
        <taxon>Archaea</taxon>
        <taxon>Methanobacteriati</taxon>
        <taxon>Methanobacteriota</taxon>
        <taxon>Stenosarchaea group</taxon>
        <taxon>Halobacteria</taxon>
        <taxon>Halobacteriales</taxon>
        <taxon>Haloarculaceae</taxon>
        <taxon>Haloarcula</taxon>
    </lineage>
</organism>
<reference evidence="2" key="1">
    <citation type="journal article" date="2014" name="Int. J. Syst. Evol. Microbiol.">
        <title>Complete genome sequence of Corynebacterium casei LMG S-19264T (=DSM 44701T), isolated from a smear-ripened cheese.</title>
        <authorList>
            <consortium name="US DOE Joint Genome Institute (JGI-PGF)"/>
            <person name="Walter F."/>
            <person name="Albersmeier A."/>
            <person name="Kalinowski J."/>
            <person name="Ruckert C."/>
        </authorList>
    </citation>
    <scope>NUCLEOTIDE SEQUENCE</scope>
    <source>
        <strain evidence="2">JCM 19018</strain>
    </source>
</reference>
<comment type="caution">
    <text evidence="2">The sequence shown here is derived from an EMBL/GenBank/DDBJ whole genome shotgun (WGS) entry which is preliminary data.</text>
</comment>
<evidence type="ECO:0000313" key="2">
    <source>
        <dbReference type="EMBL" id="GGK84746.1"/>
    </source>
</evidence>